<gene>
    <name evidence="17" type="primary">rng</name>
    <name evidence="17" type="ORF">GCM10022279_22890</name>
</gene>
<organism evidence="17 18">
    <name type="scientific">Comamonas faecalis</name>
    <dbReference type="NCBI Taxonomy" id="1387849"/>
    <lineage>
        <taxon>Bacteria</taxon>
        <taxon>Pseudomonadati</taxon>
        <taxon>Pseudomonadota</taxon>
        <taxon>Betaproteobacteria</taxon>
        <taxon>Burkholderiales</taxon>
        <taxon>Comamonadaceae</taxon>
        <taxon>Comamonas</taxon>
    </lineage>
</organism>
<dbReference type="InterPro" id="IPR003029">
    <property type="entry name" value="S1_domain"/>
</dbReference>
<dbReference type="Pfam" id="PF10150">
    <property type="entry name" value="RNase_E_G"/>
    <property type="match status" value="1"/>
</dbReference>
<dbReference type="Proteomes" id="UP001501627">
    <property type="component" value="Unassembled WGS sequence"/>
</dbReference>
<dbReference type="Pfam" id="PF20833">
    <property type="entry name" value="RNase_E_G_Thio"/>
    <property type="match status" value="1"/>
</dbReference>
<feature type="domain" description="S1 motif" evidence="16">
    <location>
        <begin position="56"/>
        <end position="141"/>
    </location>
</feature>
<keyword evidence="10" id="KW-0479">Metal-binding</keyword>
<evidence type="ECO:0000313" key="18">
    <source>
        <dbReference type="Proteomes" id="UP001501627"/>
    </source>
</evidence>
<dbReference type="Gene3D" id="3.40.1260.20">
    <property type="entry name" value="Ribonuclease E, catalytic domain"/>
    <property type="match status" value="1"/>
</dbReference>
<proteinExistence type="inferred from homology"/>
<keyword evidence="8" id="KW-0819">tRNA processing</keyword>
<evidence type="ECO:0000256" key="8">
    <source>
        <dbReference type="ARBA" id="ARBA00022694"/>
    </source>
</evidence>
<evidence type="ECO:0000256" key="11">
    <source>
        <dbReference type="ARBA" id="ARBA00022730"/>
    </source>
</evidence>
<evidence type="ECO:0000256" key="15">
    <source>
        <dbReference type="ARBA" id="ARBA00022884"/>
    </source>
</evidence>
<keyword evidence="6" id="KW-0698">rRNA processing</keyword>
<sequence length="513" mass="56807">MPEISQVAGIAPSHHDPMQQDILINWSPQETRVAVVENGAIQELHVERALERGLVGNVYLGKVSRVLPGMQSAFVDIGLERAAFLHVADVWQRQEGGEAPMFARKGEPAVPIEKQVFEGQSLMVQVIKDPIGSKGARLSTQISIAGRLLVFLPQDDHVGISQKIPSGERDALRARLQALVGDEAHGGVGGGFILRTNGEDASDAELSEDIAYLRKTWLRIKEAAQRLPAKSLLHQDLDLLRRVLRDLVGEATQSIRIDSREQFAALQLFGSEFMPAAAAKLQLYKGERPIFDLYAIDEEIARALGRRVELKSGGYLIIDQTEALTTVDVNTGGFVGARNFDDTIFKTNLEAAGAIARQLRLRNLGGIIIADFIDMLREDHQQQVLAEFRKQLARDRVKTMVGGFSPLGLVELTRKRTRESLAHILSEPCPTCHGVGEIRTARSVCYDVLRELLREARQFNPREFRVIAAPQVIDLFLDEESQHLAGLSDFIGKPISLQAETVMAQDQYDIVLL</sequence>
<dbReference type="SUPFAM" id="SSF50249">
    <property type="entry name" value="Nucleic acid-binding proteins"/>
    <property type="match status" value="1"/>
</dbReference>
<comment type="caution">
    <text evidence="17">The sequence shown here is derived from an EMBL/GenBank/DDBJ whole genome shotgun (WGS) entry which is preliminary data.</text>
</comment>
<evidence type="ECO:0000256" key="13">
    <source>
        <dbReference type="ARBA" id="ARBA00022801"/>
    </source>
</evidence>
<dbReference type="InterPro" id="IPR019307">
    <property type="entry name" value="RNA-bd_AU-1/RNase_E/G"/>
</dbReference>
<dbReference type="Gene3D" id="2.40.50.140">
    <property type="entry name" value="Nucleic acid-binding proteins"/>
    <property type="match status" value="1"/>
</dbReference>
<keyword evidence="18" id="KW-1185">Reference proteome</keyword>
<dbReference type="SMART" id="SM00316">
    <property type="entry name" value="S1"/>
    <property type="match status" value="1"/>
</dbReference>
<evidence type="ECO:0000256" key="2">
    <source>
        <dbReference type="ARBA" id="ARBA00004496"/>
    </source>
</evidence>
<reference evidence="18" key="1">
    <citation type="journal article" date="2019" name="Int. J. Syst. Evol. Microbiol.">
        <title>The Global Catalogue of Microorganisms (GCM) 10K type strain sequencing project: providing services to taxonomists for standard genome sequencing and annotation.</title>
        <authorList>
            <consortium name="The Broad Institute Genomics Platform"/>
            <consortium name="The Broad Institute Genome Sequencing Center for Infectious Disease"/>
            <person name="Wu L."/>
            <person name="Ma J."/>
        </authorList>
    </citation>
    <scope>NUCLEOTIDE SEQUENCE [LARGE SCALE GENOMIC DNA]</scope>
    <source>
        <strain evidence="18">JCM 17561</strain>
    </source>
</reference>
<name>A0ABP7RJZ7_9BURK</name>
<dbReference type="NCBIfam" id="TIGR00757">
    <property type="entry name" value="RNaseEG"/>
    <property type="match status" value="1"/>
</dbReference>
<evidence type="ECO:0000256" key="1">
    <source>
        <dbReference type="ARBA" id="ARBA00001946"/>
    </source>
</evidence>
<keyword evidence="5" id="KW-0963">Cytoplasm</keyword>
<evidence type="ECO:0000313" key="17">
    <source>
        <dbReference type="EMBL" id="GAA3998608.1"/>
    </source>
</evidence>
<dbReference type="EMBL" id="BAABBP010000021">
    <property type="protein sequence ID" value="GAA3998608.1"/>
    <property type="molecule type" value="Genomic_DNA"/>
</dbReference>
<evidence type="ECO:0000256" key="14">
    <source>
        <dbReference type="ARBA" id="ARBA00022842"/>
    </source>
</evidence>
<evidence type="ECO:0000256" key="7">
    <source>
        <dbReference type="ARBA" id="ARBA00022555"/>
    </source>
</evidence>
<evidence type="ECO:0000259" key="16">
    <source>
        <dbReference type="PROSITE" id="PS50126"/>
    </source>
</evidence>
<keyword evidence="15" id="KW-0694">RNA-binding</keyword>
<keyword evidence="11" id="KW-0699">rRNA-binding</keyword>
<evidence type="ECO:0000256" key="5">
    <source>
        <dbReference type="ARBA" id="ARBA00022490"/>
    </source>
</evidence>
<dbReference type="CDD" id="cd04453">
    <property type="entry name" value="S1_RNase_E"/>
    <property type="match status" value="1"/>
</dbReference>
<dbReference type="PANTHER" id="PTHR30001:SF0">
    <property type="entry name" value="RIBONUCLEASE G"/>
    <property type="match status" value="1"/>
</dbReference>
<keyword evidence="13" id="KW-0378">Hydrolase</keyword>
<evidence type="ECO:0000256" key="3">
    <source>
        <dbReference type="ARBA" id="ARBA00005663"/>
    </source>
</evidence>
<dbReference type="PANTHER" id="PTHR30001">
    <property type="entry name" value="RIBONUCLEASE"/>
    <property type="match status" value="1"/>
</dbReference>
<keyword evidence="7" id="KW-0820">tRNA-binding</keyword>
<comment type="subcellular location">
    <subcellularLocation>
        <location evidence="2">Cytoplasm</location>
    </subcellularLocation>
</comment>
<dbReference type="InterPro" id="IPR004659">
    <property type="entry name" value="RNase_E/G"/>
</dbReference>
<evidence type="ECO:0000256" key="10">
    <source>
        <dbReference type="ARBA" id="ARBA00022723"/>
    </source>
</evidence>
<evidence type="ECO:0000256" key="6">
    <source>
        <dbReference type="ARBA" id="ARBA00022552"/>
    </source>
</evidence>
<dbReference type="InterPro" id="IPR048583">
    <property type="entry name" value="RNase_E_G_thioredoxin-like"/>
</dbReference>
<keyword evidence="12" id="KW-0255">Endonuclease</keyword>
<dbReference type="InterPro" id="IPR012340">
    <property type="entry name" value="NA-bd_OB-fold"/>
</dbReference>
<comment type="cofactor">
    <cofactor evidence="1">
        <name>Mg(2+)</name>
        <dbReference type="ChEBI" id="CHEBI:18420"/>
    </cofactor>
</comment>
<comment type="similarity">
    <text evidence="3">Belongs to the RNase E/G family. RNase G subfamily.</text>
</comment>
<evidence type="ECO:0000256" key="4">
    <source>
        <dbReference type="ARBA" id="ARBA00017719"/>
    </source>
</evidence>
<accession>A0ABP7RJZ7</accession>
<keyword evidence="9" id="KW-0540">Nuclease</keyword>
<evidence type="ECO:0000256" key="9">
    <source>
        <dbReference type="ARBA" id="ARBA00022722"/>
    </source>
</evidence>
<protein>
    <recommendedName>
        <fullName evidence="4">Ribonuclease G</fullName>
    </recommendedName>
</protein>
<evidence type="ECO:0000256" key="12">
    <source>
        <dbReference type="ARBA" id="ARBA00022759"/>
    </source>
</evidence>
<dbReference type="NCBIfam" id="NF008689">
    <property type="entry name" value="PRK11712.1"/>
    <property type="match status" value="1"/>
</dbReference>
<dbReference type="PROSITE" id="PS50126">
    <property type="entry name" value="S1"/>
    <property type="match status" value="1"/>
</dbReference>
<keyword evidence="14" id="KW-0460">Magnesium</keyword>